<dbReference type="InterPro" id="IPR036025">
    <property type="entry name" value="RtcB-like_sf"/>
</dbReference>
<evidence type="ECO:0000256" key="7">
    <source>
        <dbReference type="ARBA" id="ARBA00023134"/>
    </source>
</evidence>
<comment type="cofactor">
    <cofactor evidence="1">
        <name>Mn(2+)</name>
        <dbReference type="ChEBI" id="CHEBI:29035"/>
    </cofactor>
</comment>
<dbReference type="InterPro" id="IPR052915">
    <property type="entry name" value="RtcB-like"/>
</dbReference>
<dbReference type="PANTHER" id="PTHR43749:SF2">
    <property type="entry name" value="RNA-SPLICING LIGASE RTCB"/>
    <property type="match status" value="1"/>
</dbReference>
<evidence type="ECO:0000256" key="3">
    <source>
        <dbReference type="ARBA" id="ARBA00022598"/>
    </source>
</evidence>
<dbReference type="GO" id="GO:0003909">
    <property type="term" value="F:DNA ligase activity"/>
    <property type="evidence" value="ECO:0007669"/>
    <property type="project" value="TreeGrafter"/>
</dbReference>
<protein>
    <recommendedName>
        <fullName evidence="2">3'-phosphate/5'-hydroxy nucleic acid ligase</fullName>
        <ecNumber evidence="2">6.5.1.8</ecNumber>
    </recommendedName>
</protein>
<keyword evidence="6" id="KW-0692">RNA repair</keyword>
<dbReference type="SUPFAM" id="SSF103365">
    <property type="entry name" value="Hypothetical protein PH1602"/>
    <property type="match status" value="1"/>
</dbReference>
<dbReference type="GO" id="GO:0030145">
    <property type="term" value="F:manganese ion binding"/>
    <property type="evidence" value="ECO:0007669"/>
    <property type="project" value="TreeGrafter"/>
</dbReference>
<name>A0A3S3R7B8_9BACT</name>
<keyword evidence="5 11" id="KW-0547">Nucleotide-binding</keyword>
<organism evidence="12 13">
    <name type="scientific">Candidatus Electrothrix aarhusensis</name>
    <dbReference type="NCBI Taxonomy" id="1859131"/>
    <lineage>
        <taxon>Bacteria</taxon>
        <taxon>Pseudomonadati</taxon>
        <taxon>Thermodesulfobacteriota</taxon>
        <taxon>Desulfobulbia</taxon>
        <taxon>Desulfobulbales</taxon>
        <taxon>Desulfobulbaceae</taxon>
        <taxon>Candidatus Electrothrix</taxon>
    </lineage>
</organism>
<evidence type="ECO:0000256" key="8">
    <source>
        <dbReference type="ARBA" id="ARBA00023211"/>
    </source>
</evidence>
<dbReference type="GO" id="GO:0005525">
    <property type="term" value="F:GTP binding"/>
    <property type="evidence" value="ECO:0007669"/>
    <property type="project" value="UniProtKB-KW"/>
</dbReference>
<evidence type="ECO:0000256" key="4">
    <source>
        <dbReference type="ARBA" id="ARBA00022723"/>
    </source>
</evidence>
<evidence type="ECO:0000256" key="11">
    <source>
        <dbReference type="PIRSR" id="PIRSR601233-2"/>
    </source>
</evidence>
<keyword evidence="13" id="KW-1185">Reference proteome</keyword>
<dbReference type="Proteomes" id="UP000287853">
    <property type="component" value="Unassembled WGS sequence"/>
</dbReference>
<dbReference type="Pfam" id="PF01139">
    <property type="entry name" value="RtcB"/>
    <property type="match status" value="1"/>
</dbReference>
<reference evidence="12 13" key="1">
    <citation type="submission" date="2017-01" db="EMBL/GenBank/DDBJ databases">
        <title>The cable genome- insights into the physiology and evolution of filamentous bacteria capable of sulfide oxidation via long distance electron transfer.</title>
        <authorList>
            <person name="Schreiber L."/>
            <person name="Bjerg J.T."/>
            <person name="Boggild A."/>
            <person name="Van De Vossenberg J."/>
            <person name="Meysman F."/>
            <person name="Nielsen L.P."/>
            <person name="Schramm A."/>
            <person name="Kjeldsen K.U."/>
        </authorList>
    </citation>
    <scope>NUCLEOTIDE SEQUENCE [LARGE SCALE GENOMIC DNA]</scope>
    <source>
        <strain evidence="12">MCF</strain>
    </source>
</reference>
<dbReference type="InterPro" id="IPR001233">
    <property type="entry name" value="RtcB"/>
</dbReference>
<dbReference type="GO" id="GO:0006396">
    <property type="term" value="P:RNA processing"/>
    <property type="evidence" value="ECO:0007669"/>
    <property type="project" value="InterPro"/>
</dbReference>
<feature type="active site" description="GMP-histidine intermediate" evidence="10">
    <location>
        <position position="5"/>
    </location>
</feature>
<proteinExistence type="predicted"/>
<dbReference type="GO" id="GO:0170057">
    <property type="term" value="F:RNA ligase (GTP) activity"/>
    <property type="evidence" value="ECO:0007669"/>
    <property type="project" value="UniProtKB-EC"/>
</dbReference>
<evidence type="ECO:0000256" key="2">
    <source>
        <dbReference type="ARBA" id="ARBA00012726"/>
    </source>
</evidence>
<evidence type="ECO:0000256" key="10">
    <source>
        <dbReference type="PIRSR" id="PIRSR601233-1"/>
    </source>
</evidence>
<evidence type="ECO:0000256" key="6">
    <source>
        <dbReference type="ARBA" id="ARBA00022800"/>
    </source>
</evidence>
<dbReference type="EMBL" id="MTKO01000070">
    <property type="protein sequence ID" value="RWX46026.1"/>
    <property type="molecule type" value="Genomic_DNA"/>
</dbReference>
<gene>
    <name evidence="12" type="ORF">H206_00096</name>
</gene>
<feature type="binding site" evidence="11">
    <location>
        <position position="78"/>
    </location>
    <ligand>
        <name>GMP</name>
        <dbReference type="ChEBI" id="CHEBI:58115"/>
    </ligand>
</feature>
<evidence type="ECO:0000256" key="9">
    <source>
        <dbReference type="ARBA" id="ARBA00047746"/>
    </source>
</evidence>
<dbReference type="GO" id="GO:0042245">
    <property type="term" value="P:RNA repair"/>
    <property type="evidence" value="ECO:0007669"/>
    <property type="project" value="UniProtKB-KW"/>
</dbReference>
<comment type="caution">
    <text evidence="12">The sequence shown here is derived from an EMBL/GenBank/DDBJ whole genome shotgun (WGS) entry which is preliminary data.</text>
</comment>
<dbReference type="GO" id="GO:0006281">
    <property type="term" value="P:DNA repair"/>
    <property type="evidence" value="ECO:0007669"/>
    <property type="project" value="TreeGrafter"/>
</dbReference>
<keyword evidence="4" id="KW-0479">Metal-binding</keyword>
<accession>A0A3S3R7B8</accession>
<dbReference type="PANTHER" id="PTHR43749">
    <property type="entry name" value="RNA-SPLICING LIGASE RTCB"/>
    <property type="match status" value="1"/>
</dbReference>
<sequence>MSCSHGAGRRMGRKQAQKELDLAAEKERLDAIGVIHGIRNTKDLDEAPGAYKDISVVMANQQDLVDIVVELRPLAVIKG</sequence>
<evidence type="ECO:0000313" key="13">
    <source>
        <dbReference type="Proteomes" id="UP000287853"/>
    </source>
</evidence>
<keyword evidence="7 11" id="KW-0342">GTP-binding</keyword>
<evidence type="ECO:0000256" key="1">
    <source>
        <dbReference type="ARBA" id="ARBA00001936"/>
    </source>
</evidence>
<evidence type="ECO:0000256" key="5">
    <source>
        <dbReference type="ARBA" id="ARBA00022741"/>
    </source>
</evidence>
<dbReference type="EC" id="6.5.1.8" evidence="2"/>
<feature type="binding site" evidence="11">
    <location>
        <begin position="5"/>
        <end position="8"/>
    </location>
    <ligand>
        <name>GMP</name>
        <dbReference type="ChEBI" id="CHEBI:58115"/>
    </ligand>
</feature>
<evidence type="ECO:0000313" key="12">
    <source>
        <dbReference type="EMBL" id="RWX46026.1"/>
    </source>
</evidence>
<keyword evidence="8" id="KW-0464">Manganese</keyword>
<dbReference type="Gene3D" id="3.90.1860.10">
    <property type="entry name" value="tRNA-splicing ligase RtcB"/>
    <property type="match status" value="1"/>
</dbReference>
<comment type="catalytic activity">
    <reaction evidence="9">
        <text>a 3'-end 3'-phospho-ribonucleotide-RNA + a 5'-end dephospho-ribonucleoside-RNA + GTP = a ribonucleotidyl-ribonucleotide-RNA + GMP + diphosphate</text>
        <dbReference type="Rhea" id="RHEA:68076"/>
        <dbReference type="Rhea" id="RHEA-COMP:10463"/>
        <dbReference type="Rhea" id="RHEA-COMP:13936"/>
        <dbReference type="Rhea" id="RHEA-COMP:17355"/>
        <dbReference type="ChEBI" id="CHEBI:33019"/>
        <dbReference type="ChEBI" id="CHEBI:37565"/>
        <dbReference type="ChEBI" id="CHEBI:58115"/>
        <dbReference type="ChEBI" id="CHEBI:83062"/>
        <dbReference type="ChEBI" id="CHEBI:138284"/>
        <dbReference type="ChEBI" id="CHEBI:173118"/>
        <dbReference type="EC" id="6.5.1.8"/>
    </reaction>
</comment>
<dbReference type="AlphaFoldDB" id="A0A3S3R7B8"/>
<keyword evidence="3 12" id="KW-0436">Ligase</keyword>